<sequence length="54" mass="5945">MTHIQCAMSLRLPALRGLPSGSSEIDNPDEYLDRFARNVSSSLFVNDIPVLPLS</sequence>
<organism evidence="1 2">
    <name type="scientific">Streptomyces mirabilis</name>
    <dbReference type="NCBI Taxonomy" id="68239"/>
    <lineage>
        <taxon>Bacteria</taxon>
        <taxon>Bacillati</taxon>
        <taxon>Actinomycetota</taxon>
        <taxon>Actinomycetes</taxon>
        <taxon>Kitasatosporales</taxon>
        <taxon>Streptomycetaceae</taxon>
        <taxon>Streptomyces</taxon>
    </lineage>
</organism>
<gene>
    <name evidence="1" type="ORF">SAMN02787118_13247</name>
</gene>
<reference evidence="1 2" key="1">
    <citation type="submission" date="2016-10" db="EMBL/GenBank/DDBJ databases">
        <authorList>
            <person name="de Groot N.N."/>
        </authorList>
    </citation>
    <scope>NUCLEOTIDE SEQUENCE [LARGE SCALE GENOMIC DNA]</scope>
    <source>
        <strain evidence="1 2">OK461</strain>
    </source>
</reference>
<dbReference type="AlphaFoldDB" id="A0A1I2VKT2"/>
<dbReference type="EMBL" id="FONR01000032">
    <property type="protein sequence ID" value="SFG89730.1"/>
    <property type="molecule type" value="Genomic_DNA"/>
</dbReference>
<evidence type="ECO:0000313" key="1">
    <source>
        <dbReference type="EMBL" id="SFG89730.1"/>
    </source>
</evidence>
<proteinExistence type="predicted"/>
<evidence type="ECO:0000313" key="2">
    <source>
        <dbReference type="Proteomes" id="UP000181942"/>
    </source>
</evidence>
<accession>A0A1I2VKT2</accession>
<protein>
    <submittedName>
        <fullName evidence="1">Uncharacterized protein</fullName>
    </submittedName>
</protein>
<dbReference type="Proteomes" id="UP000181942">
    <property type="component" value="Unassembled WGS sequence"/>
</dbReference>
<name>A0A1I2VKT2_9ACTN</name>